<name>A0A8A3S7H6_9EURY</name>
<comment type="similarity">
    <text evidence="1 6">Belongs to the L-aspartate dehydrogenase family.</text>
</comment>
<feature type="binding site" evidence="6">
    <location>
        <position position="119"/>
    </location>
    <ligand>
        <name>NAD(+)</name>
        <dbReference type="ChEBI" id="CHEBI:57540"/>
    </ligand>
</feature>
<proteinExistence type="inferred from homology"/>
<protein>
    <recommendedName>
        <fullName evidence="6">L-aspartate dehydrogenase</fullName>
        <ecNumber evidence="6">1.4.1.21</ecNumber>
    </recommendedName>
</protein>
<dbReference type="Gene3D" id="3.30.360.10">
    <property type="entry name" value="Dihydrodipicolinate Reductase, domain 2"/>
    <property type="match status" value="1"/>
</dbReference>
<dbReference type="Pfam" id="PF01958">
    <property type="entry name" value="Asp_DH_C"/>
    <property type="match status" value="1"/>
</dbReference>
<keyword evidence="3 6" id="KW-0521">NADP</keyword>
<keyword evidence="2 6" id="KW-0662">Pyridine nucleotide biosynthesis</keyword>
<dbReference type="PANTHER" id="PTHR31873">
    <property type="entry name" value="L-ASPARTATE DEHYDROGENASE-RELATED"/>
    <property type="match status" value="1"/>
</dbReference>
<dbReference type="EC" id="1.4.1.21" evidence="6"/>
<evidence type="ECO:0000256" key="2">
    <source>
        <dbReference type="ARBA" id="ARBA00022642"/>
    </source>
</evidence>
<evidence type="ECO:0000313" key="10">
    <source>
        <dbReference type="Proteomes" id="UP001042704"/>
    </source>
</evidence>
<comment type="function">
    <text evidence="6">Specifically catalyzes the NAD or NADP-dependent dehydrogenation of L-aspartate to iminoaspartate.</text>
</comment>
<evidence type="ECO:0000256" key="1">
    <source>
        <dbReference type="ARBA" id="ARBA00008331"/>
    </source>
</evidence>
<dbReference type="NCBIfam" id="NF009830">
    <property type="entry name" value="PRK13304.1"/>
    <property type="match status" value="1"/>
</dbReference>
<evidence type="ECO:0000259" key="7">
    <source>
        <dbReference type="Pfam" id="PF01958"/>
    </source>
</evidence>
<dbReference type="GO" id="GO:0050661">
    <property type="term" value="F:NADP binding"/>
    <property type="evidence" value="ECO:0007669"/>
    <property type="project" value="UniProtKB-UniRule"/>
</dbReference>
<dbReference type="Pfam" id="PF03447">
    <property type="entry name" value="NAD_binding_3"/>
    <property type="match status" value="1"/>
</dbReference>
<dbReference type="AlphaFoldDB" id="A0A8A3S7H6"/>
<comment type="pathway">
    <text evidence="6">Cofactor biosynthesis; NAD(+) biosynthesis; iminoaspartate from L-aspartate (dehydrogenase route): step 1/1.</text>
</comment>
<comment type="catalytic activity">
    <reaction evidence="6">
        <text>L-aspartate + NADP(+) + H2O = oxaloacetate + NH4(+) + NADPH + H(+)</text>
        <dbReference type="Rhea" id="RHEA:11784"/>
        <dbReference type="ChEBI" id="CHEBI:15377"/>
        <dbReference type="ChEBI" id="CHEBI:15378"/>
        <dbReference type="ChEBI" id="CHEBI:16452"/>
        <dbReference type="ChEBI" id="CHEBI:28938"/>
        <dbReference type="ChEBI" id="CHEBI:29991"/>
        <dbReference type="ChEBI" id="CHEBI:57783"/>
        <dbReference type="ChEBI" id="CHEBI:58349"/>
        <dbReference type="EC" id="1.4.1.21"/>
    </reaction>
</comment>
<evidence type="ECO:0000256" key="6">
    <source>
        <dbReference type="HAMAP-Rule" id="MF_01265"/>
    </source>
</evidence>
<evidence type="ECO:0000313" key="9">
    <source>
        <dbReference type="EMBL" id="QSZ68085.1"/>
    </source>
</evidence>
<reference evidence="9" key="2">
    <citation type="submission" date="2019-02" db="EMBL/GenBank/DDBJ databases">
        <authorList>
            <person name="Chen S.-C."/>
            <person name="Chien H.-H."/>
            <person name="Lai M.-C."/>
        </authorList>
    </citation>
    <scope>NUCLEOTIDE SEQUENCE</scope>
    <source>
        <strain evidence="9">N2F9704</strain>
    </source>
</reference>
<keyword evidence="5 6" id="KW-0520">NAD</keyword>
<dbReference type="NCBIfam" id="NF009829">
    <property type="entry name" value="PRK13303.1-4"/>
    <property type="match status" value="1"/>
</dbReference>
<evidence type="ECO:0000256" key="4">
    <source>
        <dbReference type="ARBA" id="ARBA00023002"/>
    </source>
</evidence>
<feature type="binding site" evidence="6">
    <location>
        <position position="176"/>
    </location>
    <ligand>
        <name>NAD(+)</name>
        <dbReference type="ChEBI" id="CHEBI:57540"/>
    </ligand>
</feature>
<dbReference type="GeneID" id="76425013"/>
<keyword evidence="10" id="KW-1185">Reference proteome</keyword>
<organism evidence="9 10">
    <name type="scientific">Methanofollis aquaemaris</name>
    <dbReference type="NCBI Taxonomy" id="126734"/>
    <lineage>
        <taxon>Archaea</taxon>
        <taxon>Methanobacteriati</taxon>
        <taxon>Methanobacteriota</taxon>
        <taxon>Stenosarchaea group</taxon>
        <taxon>Methanomicrobia</taxon>
        <taxon>Methanomicrobiales</taxon>
        <taxon>Methanomicrobiaceae</taxon>
        <taxon>Methanofollis</taxon>
    </lineage>
</organism>
<dbReference type="NCBIfam" id="TIGR03855">
    <property type="entry name" value="NAD_NadX"/>
    <property type="match status" value="1"/>
</dbReference>
<accession>A0A8A3S7H6</accession>
<dbReference type="RefSeq" id="WP_265581019.1">
    <property type="nucleotide sequence ID" value="NZ_CP036172.1"/>
</dbReference>
<dbReference type="InterPro" id="IPR036291">
    <property type="entry name" value="NAD(P)-bd_dom_sf"/>
</dbReference>
<comment type="miscellaneous">
    <text evidence="6">The iminoaspartate product is unstable in aqueous solution and can decompose to oxaloacetate and ammonia.</text>
</comment>
<feature type="domain" description="Aspartate dehydrogenase" evidence="7">
    <location>
        <begin position="154"/>
        <end position="239"/>
    </location>
</feature>
<evidence type="ECO:0000256" key="5">
    <source>
        <dbReference type="ARBA" id="ARBA00023027"/>
    </source>
</evidence>
<reference evidence="9" key="1">
    <citation type="journal article" date="2001" name="Int. J. Syst. Evol. Microbiol.">
        <title>Methanofollis aquaemaris sp. nov., a methanogen isolated from an aquaculture fish pond.</title>
        <authorList>
            <person name="Lai M.C."/>
            <person name="Chen S.C."/>
        </authorList>
    </citation>
    <scope>NUCLEOTIDE SEQUENCE</scope>
    <source>
        <strain evidence="9">N2F9704</strain>
    </source>
</reference>
<dbReference type="InterPro" id="IPR020626">
    <property type="entry name" value="Asp_DH_prok"/>
</dbReference>
<dbReference type="HAMAP" id="MF_01265">
    <property type="entry name" value="NadX"/>
    <property type="match status" value="1"/>
</dbReference>
<comment type="catalytic activity">
    <reaction evidence="6">
        <text>L-aspartate + NAD(+) + H2O = oxaloacetate + NH4(+) + NADH + H(+)</text>
        <dbReference type="Rhea" id="RHEA:11788"/>
        <dbReference type="ChEBI" id="CHEBI:15377"/>
        <dbReference type="ChEBI" id="CHEBI:15378"/>
        <dbReference type="ChEBI" id="CHEBI:16452"/>
        <dbReference type="ChEBI" id="CHEBI:28938"/>
        <dbReference type="ChEBI" id="CHEBI:29991"/>
        <dbReference type="ChEBI" id="CHEBI:57540"/>
        <dbReference type="ChEBI" id="CHEBI:57945"/>
        <dbReference type="EC" id="1.4.1.21"/>
    </reaction>
</comment>
<feature type="domain" description="Aspartate/homoserine dehydrogenase NAD-binding" evidence="8">
    <location>
        <begin position="8"/>
        <end position="116"/>
    </location>
</feature>
<sequence length="253" mass="27320">MLTIGLLGCGNIGNIIIKNHVGVDIVALFDQMPGRAEEAGKLCDAKAFGNIEDFLNEDYDIVVEAASIDAAQKYAASVLEHGKDLVVMSVGVFADELFRQEIIDLASSLGRKIYIPSGAIFGLDNLKIGQVSGITRLLLRTTKNPRSLNIEECAERTCLFSGMANECIKHYPKNTNVSVALELAAGRDVEVELWADPSVDRNVHEIFIEGDFGEATITVKNLPSPDNPATSYLAALSIVTLLKNLGEPMRVGT</sequence>
<dbReference type="UniPathway" id="UPA00253">
    <property type="reaction ID" value="UER00456"/>
</dbReference>
<dbReference type="GO" id="GO:0016639">
    <property type="term" value="F:oxidoreductase activity, acting on the CH-NH2 group of donors, NAD or NADP as acceptor"/>
    <property type="evidence" value="ECO:0007669"/>
    <property type="project" value="UniProtKB-UniRule"/>
</dbReference>
<keyword evidence="4 6" id="KW-0560">Oxidoreductase</keyword>
<dbReference type="KEGG" id="maqe:RJ40_11555"/>
<evidence type="ECO:0000256" key="3">
    <source>
        <dbReference type="ARBA" id="ARBA00022857"/>
    </source>
</evidence>
<feature type="active site" evidence="6">
    <location>
        <position position="204"/>
    </location>
</feature>
<dbReference type="InterPro" id="IPR022487">
    <property type="entry name" value="Asp_DH_arc"/>
</dbReference>
<dbReference type="InterPro" id="IPR011182">
    <property type="entry name" value="L-Asp_DH"/>
</dbReference>
<dbReference type="InterPro" id="IPR002811">
    <property type="entry name" value="Asp_DH"/>
</dbReference>
<dbReference type="Proteomes" id="UP001042704">
    <property type="component" value="Chromosome"/>
</dbReference>
<evidence type="ECO:0000259" key="8">
    <source>
        <dbReference type="Pfam" id="PF03447"/>
    </source>
</evidence>
<gene>
    <name evidence="6 9" type="primary">nadX</name>
    <name evidence="9" type="ORF">RJ40_11555</name>
</gene>
<dbReference type="InterPro" id="IPR005106">
    <property type="entry name" value="Asp/hSer_DH_NAD-bd"/>
</dbReference>
<dbReference type="PIRSF" id="PIRSF005227">
    <property type="entry name" value="Asp_dh_NAD_syn"/>
    <property type="match status" value="1"/>
</dbReference>
<dbReference type="GO" id="GO:0051287">
    <property type="term" value="F:NAD binding"/>
    <property type="evidence" value="ECO:0007669"/>
    <property type="project" value="UniProtKB-UniRule"/>
</dbReference>
<dbReference type="SUPFAM" id="SSF55347">
    <property type="entry name" value="Glyceraldehyde-3-phosphate dehydrogenase-like, C-terminal domain"/>
    <property type="match status" value="1"/>
</dbReference>
<dbReference type="GO" id="GO:0033735">
    <property type="term" value="F:aspartate dehydrogenase [NAD(P)+] activity"/>
    <property type="evidence" value="ECO:0007669"/>
    <property type="project" value="UniProtKB-EC"/>
</dbReference>
<dbReference type="Gene3D" id="3.40.50.720">
    <property type="entry name" value="NAD(P)-binding Rossmann-like Domain"/>
    <property type="match status" value="1"/>
</dbReference>
<dbReference type="EMBL" id="CP036172">
    <property type="protein sequence ID" value="QSZ68085.1"/>
    <property type="molecule type" value="Genomic_DNA"/>
</dbReference>
<dbReference type="PANTHER" id="PTHR31873:SF6">
    <property type="entry name" value="ASPARTATE DEHYDROGENASE DOMAIN-CONTAINING PROTEIN"/>
    <property type="match status" value="1"/>
</dbReference>
<dbReference type="GO" id="GO:0009435">
    <property type="term" value="P:NAD+ biosynthetic process"/>
    <property type="evidence" value="ECO:0007669"/>
    <property type="project" value="UniProtKB-UniRule"/>
</dbReference>
<dbReference type="SUPFAM" id="SSF51735">
    <property type="entry name" value="NAD(P)-binding Rossmann-fold domains"/>
    <property type="match status" value="1"/>
</dbReference>